<reference evidence="16 17" key="1">
    <citation type="submission" date="2020-01" db="EMBL/GenBank/DDBJ databases">
        <authorList>
            <person name="Gupta K D."/>
        </authorList>
    </citation>
    <scope>NUCLEOTIDE SEQUENCE [LARGE SCALE GENOMIC DNA]</scope>
</reference>
<sequence>MTVPKPTPQDALSILRQYYSTVISLRGYLDELFRGSTGGSMGISGVLVHEGDSKAYVELLETSLVGLKDRKPVTCRVHPPMLDMREILDKAQSRIFKSKRPQNIITSGYRLASHDGDRARNGLARIGITNYFLNTIVTVFQSPEWEMLLQRIGEDAMLHLLAEIPIFLALPNGCLCQITGEPLIHMVPSRHNVGFVPNGPVQADGKSINAPNRKRPWPGGDDGHEQGREKRRKLNVDFRSNSNGIPQNAMRPKATSAADISFQRVRLFYSRPNYVPHTNRILVGLSLKHILNRLQPSYEPRPKSKDAMAVDECPRQQAENARHLSKYLFARQYGLSTPFTSVQVKGSPFQFGDYLDREKEIKALGHCKTPKRLKDTLPLLEKLLRRHGRCGYVPLRDRVCPSKIKSTGSKDLDSSILLEMISETSVQLRSQVSLGGLNTSLDSNGNPIKPLGLTQAQKHAKQKPRFVEFSCSHVEVYRYAVLITNAVIPKTFWGSKQNLKLVSVMSRTLSDADGQGMQQQGRVSVSDALKRRELLEDFLFWYFDSFVLPLLKTTFYVTESSALRNQVLYFRHDDWDTLCAPLIERLTSVTFEKLSDAEAEEILRQRRLGFSFVRLLPKETGVRPIVNLRRRKTIQHGSFTSEQSINQILQAAFNILTYEKTNQPERLGVSIFSPDDIYLKLKKFKASLPRDTNGALLKLYFVKVDVQTCFDTIDQGKLLSILREIVSEDVYMTQKFGQVSASLGRVKRTYVKKAVPEDDHPHFIRFATDLANVLRNTIFVDQVVYPLSKKQEVLDLLEEHITENLVKIGQSYYRQKVGIPQGSVLSSILCSFFYGNLEKKFSRFMDPHSILLRLIDDYLYVTTSLEKARGFLDVMNKGHPEYGCFISQDKTLTNFPYGDLLNVIDPSQHAFPWCGYTIDTRNLSIRVDYTRYHGSGIRSTLTIDRGRRPGIAFSYKMLQLAKAKSHAIFSDSDLNTEHVVYLNLYQNLLMTAVKMHEYIRDWSANRRRNNTFLQNVIRKTILYNYTSLRTQAMRRGAPASEKGPEIHKEAATWLGMHAFHHVLSRRPYKYGSLLKWLESELRRSKCRRFSRRFSKLVKEGQAGLAQIPS</sequence>
<keyword evidence="7 13" id="KW-0479">Metal-binding</keyword>
<evidence type="ECO:0000256" key="4">
    <source>
        <dbReference type="ARBA" id="ARBA00022454"/>
    </source>
</evidence>
<evidence type="ECO:0000256" key="1">
    <source>
        <dbReference type="ARBA" id="ARBA00008001"/>
    </source>
</evidence>
<evidence type="ECO:0000256" key="11">
    <source>
        <dbReference type="ARBA" id="ARBA00023242"/>
    </source>
</evidence>
<dbReference type="GO" id="GO:0000333">
    <property type="term" value="C:telomerase catalytic core complex"/>
    <property type="evidence" value="ECO:0007669"/>
    <property type="project" value="TreeGrafter"/>
</dbReference>
<dbReference type="Gene3D" id="1.10.357.90">
    <property type="match status" value="1"/>
</dbReference>
<dbReference type="InterPro" id="IPR021891">
    <property type="entry name" value="Telomerase_RBD"/>
</dbReference>
<comment type="subcellular location">
    <subcellularLocation>
        <location evidence="13">Nucleus</location>
    </subcellularLocation>
    <subcellularLocation>
        <location evidence="13">Chromosome</location>
        <location evidence="13">Telomere</location>
    </subcellularLocation>
</comment>
<dbReference type="GO" id="GO:0046872">
    <property type="term" value="F:metal ion binding"/>
    <property type="evidence" value="ECO:0007669"/>
    <property type="project" value="UniProtKB-KW"/>
</dbReference>
<dbReference type="PANTHER" id="PTHR12066:SF0">
    <property type="entry name" value="TELOMERASE REVERSE TRANSCRIPTASE"/>
    <property type="match status" value="1"/>
</dbReference>
<dbReference type="EC" id="2.7.7.49" evidence="2 13"/>
<dbReference type="SMART" id="SM00975">
    <property type="entry name" value="Telomerase_RBD"/>
    <property type="match status" value="1"/>
</dbReference>
<dbReference type="GO" id="GO:0003720">
    <property type="term" value="F:telomerase activity"/>
    <property type="evidence" value="ECO:0007669"/>
    <property type="project" value="InterPro"/>
</dbReference>
<evidence type="ECO:0000256" key="12">
    <source>
        <dbReference type="ARBA" id="ARBA00048173"/>
    </source>
</evidence>
<keyword evidence="8 13" id="KW-0460">Magnesium</keyword>
<feature type="region of interest" description="Disordered" evidence="14">
    <location>
        <begin position="202"/>
        <end position="252"/>
    </location>
</feature>
<dbReference type="GO" id="GO:0000781">
    <property type="term" value="C:chromosome, telomeric region"/>
    <property type="evidence" value="ECO:0007669"/>
    <property type="project" value="UniProtKB-SubCell"/>
</dbReference>
<evidence type="ECO:0000256" key="6">
    <source>
        <dbReference type="ARBA" id="ARBA00022695"/>
    </source>
</evidence>
<accession>A0A8S0XNM5</accession>
<feature type="domain" description="Reverse transcriptase" evidence="15">
    <location>
        <begin position="597"/>
        <end position="918"/>
    </location>
</feature>
<evidence type="ECO:0000313" key="17">
    <source>
        <dbReference type="Proteomes" id="UP000467700"/>
    </source>
</evidence>
<evidence type="ECO:0000256" key="13">
    <source>
        <dbReference type="RuleBase" id="RU365061"/>
    </source>
</evidence>
<dbReference type="PROSITE" id="PS50878">
    <property type="entry name" value="RT_POL"/>
    <property type="match status" value="1"/>
</dbReference>
<evidence type="ECO:0000256" key="7">
    <source>
        <dbReference type="ARBA" id="ARBA00022723"/>
    </source>
</evidence>
<keyword evidence="6 13" id="KW-0548">Nucleotidyltransferase</keyword>
<dbReference type="Proteomes" id="UP000467700">
    <property type="component" value="Unassembled WGS sequence"/>
</dbReference>
<dbReference type="GO" id="GO:0042162">
    <property type="term" value="F:telomeric DNA binding"/>
    <property type="evidence" value="ECO:0007669"/>
    <property type="project" value="TreeGrafter"/>
</dbReference>
<dbReference type="Gene3D" id="1.10.132.70">
    <property type="match status" value="2"/>
</dbReference>
<evidence type="ECO:0000256" key="10">
    <source>
        <dbReference type="ARBA" id="ARBA00022918"/>
    </source>
</evidence>
<comment type="similarity">
    <text evidence="1 13">Belongs to the reverse transcriptase family. Telomerase subfamily.</text>
</comment>
<dbReference type="Gene3D" id="3.30.70.2630">
    <property type="match status" value="1"/>
</dbReference>
<keyword evidence="17" id="KW-1185">Reference proteome</keyword>
<keyword evidence="11 13" id="KW-0539">Nucleus</keyword>
<gene>
    <name evidence="16" type="ORF">AAE3_LOCUS9201</name>
</gene>
<dbReference type="CDD" id="cd01648">
    <property type="entry name" value="TERT"/>
    <property type="match status" value="1"/>
</dbReference>
<comment type="catalytic activity">
    <reaction evidence="12 13">
        <text>DNA(n) + a 2'-deoxyribonucleoside 5'-triphosphate = DNA(n+1) + diphosphate</text>
        <dbReference type="Rhea" id="RHEA:22508"/>
        <dbReference type="Rhea" id="RHEA-COMP:17339"/>
        <dbReference type="Rhea" id="RHEA-COMP:17340"/>
        <dbReference type="ChEBI" id="CHEBI:33019"/>
        <dbReference type="ChEBI" id="CHEBI:61560"/>
        <dbReference type="ChEBI" id="CHEBI:173112"/>
        <dbReference type="EC" id="2.7.7.49"/>
    </reaction>
</comment>
<protein>
    <recommendedName>
        <fullName evidence="3 13">Telomerase reverse transcriptase</fullName>
        <ecNumber evidence="2 13">2.7.7.49</ecNumber>
    </recommendedName>
    <alternativeName>
        <fullName evidence="13">Telomerase catalytic subunit</fullName>
    </alternativeName>
</protein>
<keyword evidence="9 13" id="KW-0779">Telomere</keyword>
<keyword evidence="4 13" id="KW-0158">Chromosome</keyword>
<evidence type="ECO:0000256" key="2">
    <source>
        <dbReference type="ARBA" id="ARBA00012493"/>
    </source>
</evidence>
<evidence type="ECO:0000256" key="14">
    <source>
        <dbReference type="SAM" id="MobiDB-lite"/>
    </source>
</evidence>
<dbReference type="InterPro" id="IPR049139">
    <property type="entry name" value="TERT_C"/>
</dbReference>
<dbReference type="Pfam" id="PF12009">
    <property type="entry name" value="Telomerase_RBD"/>
    <property type="match status" value="1"/>
</dbReference>
<keyword evidence="5 13" id="KW-0808">Transferase</keyword>
<dbReference type="OrthoDB" id="289721at2759"/>
<evidence type="ECO:0000259" key="15">
    <source>
        <dbReference type="PROSITE" id="PS50878"/>
    </source>
</evidence>
<evidence type="ECO:0000256" key="3">
    <source>
        <dbReference type="ARBA" id="ARBA00016182"/>
    </source>
</evidence>
<dbReference type="GO" id="GO:0070034">
    <property type="term" value="F:telomerase RNA binding"/>
    <property type="evidence" value="ECO:0007669"/>
    <property type="project" value="TreeGrafter"/>
</dbReference>
<dbReference type="GO" id="GO:0007004">
    <property type="term" value="P:telomere maintenance via telomerase"/>
    <property type="evidence" value="ECO:0007669"/>
    <property type="project" value="TreeGrafter"/>
</dbReference>
<dbReference type="PANTHER" id="PTHR12066">
    <property type="entry name" value="TELOMERASE REVERSE TRANSCRIPTASE"/>
    <property type="match status" value="1"/>
</dbReference>
<dbReference type="Pfam" id="PF00078">
    <property type="entry name" value="RVT_1"/>
    <property type="match status" value="1"/>
</dbReference>
<comment type="caution">
    <text evidence="16">The sequence shown here is derived from an EMBL/GenBank/DDBJ whole genome shotgun (WGS) entry which is preliminary data.</text>
</comment>
<evidence type="ECO:0000256" key="9">
    <source>
        <dbReference type="ARBA" id="ARBA00022895"/>
    </source>
</evidence>
<organism evidence="16 17">
    <name type="scientific">Cyclocybe aegerita</name>
    <name type="common">Black poplar mushroom</name>
    <name type="synonym">Agrocybe aegerita</name>
    <dbReference type="NCBI Taxonomy" id="1973307"/>
    <lineage>
        <taxon>Eukaryota</taxon>
        <taxon>Fungi</taxon>
        <taxon>Dikarya</taxon>
        <taxon>Basidiomycota</taxon>
        <taxon>Agaricomycotina</taxon>
        <taxon>Agaricomycetes</taxon>
        <taxon>Agaricomycetidae</taxon>
        <taxon>Agaricales</taxon>
        <taxon>Agaricineae</taxon>
        <taxon>Bolbitiaceae</taxon>
        <taxon>Cyclocybe</taxon>
    </lineage>
</organism>
<dbReference type="InterPro" id="IPR003545">
    <property type="entry name" value="Telomerase_RT"/>
</dbReference>
<dbReference type="AlphaFoldDB" id="A0A8S0XNM5"/>
<dbReference type="Pfam" id="PF21399">
    <property type="entry name" value="TERT_C"/>
    <property type="match status" value="1"/>
</dbReference>
<name>A0A8S0XNM5_CYCAE</name>
<comment type="function">
    <text evidence="13">Telomerase is a ribonucleoprotein enzyme essential for the replication of chromosome termini in most eukaryotes. It elongates telomeres. It is a reverse transcriptase that adds simple sequence repeats to chromosome ends by copying a template sequence within the RNA component of the enzyme.</text>
</comment>
<evidence type="ECO:0000313" key="16">
    <source>
        <dbReference type="EMBL" id="CAA7267063.1"/>
    </source>
</evidence>
<keyword evidence="10 13" id="KW-0695">RNA-directed DNA polymerase</keyword>
<proteinExistence type="inferred from homology"/>
<dbReference type="InterPro" id="IPR000477">
    <property type="entry name" value="RT_dom"/>
</dbReference>
<evidence type="ECO:0000256" key="8">
    <source>
        <dbReference type="ARBA" id="ARBA00022842"/>
    </source>
</evidence>
<dbReference type="PRINTS" id="PR01365">
    <property type="entry name" value="TELOMERASERT"/>
</dbReference>
<evidence type="ECO:0000256" key="5">
    <source>
        <dbReference type="ARBA" id="ARBA00022679"/>
    </source>
</evidence>
<dbReference type="EMBL" id="CACVBS010000057">
    <property type="protein sequence ID" value="CAA7267063.1"/>
    <property type="molecule type" value="Genomic_DNA"/>
</dbReference>